<keyword evidence="2" id="KW-1185">Reference proteome</keyword>
<organism evidence="1 2">
    <name type="scientific">Streptomyces alboflavus</name>
    <dbReference type="NCBI Taxonomy" id="67267"/>
    <lineage>
        <taxon>Bacteria</taxon>
        <taxon>Bacillati</taxon>
        <taxon>Actinomycetota</taxon>
        <taxon>Actinomycetes</taxon>
        <taxon>Kitasatosporales</taxon>
        <taxon>Streptomycetaceae</taxon>
        <taxon>Streptomyces</taxon>
    </lineage>
</organism>
<sequence>MGITRRARRRLDGLTGMVMLGLAAWLATEHR</sequence>
<dbReference type="AlphaFoldDB" id="A0A1Z1WPG4"/>
<evidence type="ECO:0000313" key="1">
    <source>
        <dbReference type="EMBL" id="ARX88315.1"/>
    </source>
</evidence>
<evidence type="ECO:0000313" key="2">
    <source>
        <dbReference type="Proteomes" id="UP000195880"/>
    </source>
</evidence>
<name>A0A1Z1WPG4_9ACTN</name>
<gene>
    <name evidence="1" type="ORF">SMD44_07802</name>
</gene>
<dbReference type="EMBL" id="CP021748">
    <property type="protein sequence ID" value="ARX88315.1"/>
    <property type="molecule type" value="Genomic_DNA"/>
</dbReference>
<reference evidence="1 2" key="1">
    <citation type="submission" date="2017-05" db="EMBL/GenBank/DDBJ databases">
        <title>Streptomyces alboflavus Genome sequencing and assembly.</title>
        <authorList>
            <person name="Wang Y."/>
            <person name="Du B."/>
            <person name="Ding Y."/>
            <person name="Liu H."/>
            <person name="Hou Q."/>
            <person name="Liu K."/>
            <person name="Wang C."/>
            <person name="Yao L."/>
        </authorList>
    </citation>
    <scope>NUCLEOTIDE SEQUENCE [LARGE SCALE GENOMIC DNA]</scope>
    <source>
        <strain evidence="1 2">MDJK44</strain>
    </source>
</reference>
<proteinExistence type="predicted"/>
<accession>A0A1Z1WPG4</accession>
<dbReference type="Proteomes" id="UP000195880">
    <property type="component" value="Chromosome"/>
</dbReference>
<protein>
    <submittedName>
        <fullName evidence="1">Uncharacterized protein</fullName>
    </submittedName>
</protein>
<dbReference type="KEGG" id="salf:SMD44_07802"/>